<evidence type="ECO:0000313" key="1">
    <source>
        <dbReference type="EMBL" id="WUR02617.1"/>
    </source>
</evidence>
<organism evidence="1 2">
    <name type="scientific">Vairimorpha necatrix</name>
    <dbReference type="NCBI Taxonomy" id="6039"/>
    <lineage>
        <taxon>Eukaryota</taxon>
        <taxon>Fungi</taxon>
        <taxon>Fungi incertae sedis</taxon>
        <taxon>Microsporidia</taxon>
        <taxon>Nosematidae</taxon>
        <taxon>Vairimorpha</taxon>
    </lineage>
</organism>
<sequence>MFLFITSLNCSGHVFDTIETNKECIFHVENEKSFCKNVNIEPKIDVMTILSESYDEITQDLNEDSTMECLFEYLIKGGDFDLFKGPSINDQTLDKIIINNNNNDIGKQTNCPDPLELQLNEIKEKFRCIKNDFGILFSDHSNYKSKIIFETKEVKEIYELRSYLRQYFRRYQKVLSAYAENIISKLIALNSENNLSIFNTLVFIIEFCDFIIPKKNNLSLFSKSKKLLYKTEQEIWKLKIALNVIDIPKLIDLMQRQFKKVNVKDIEIYNDLGRLKYNFNKFCKTKADIVYFLRILCQKIANIIN</sequence>
<reference evidence="1" key="1">
    <citation type="journal article" date="2024" name="BMC Genomics">
        <title>Functional annotation of a divergent genome using sequence and structure-based similarity.</title>
        <authorList>
            <person name="Svedberg D."/>
            <person name="Winiger R.R."/>
            <person name="Berg A."/>
            <person name="Sharma H."/>
            <person name="Tellgren-Roth C."/>
            <person name="Debrunner-Vossbrinck B.A."/>
            <person name="Vossbrinck C.R."/>
            <person name="Barandun J."/>
        </authorList>
    </citation>
    <scope>NUCLEOTIDE SEQUENCE</scope>
    <source>
        <strain evidence="1">Illinois isolate</strain>
    </source>
</reference>
<keyword evidence="2" id="KW-1185">Reference proteome</keyword>
<dbReference type="AlphaFoldDB" id="A0AAX4J9R8"/>
<dbReference type="Proteomes" id="UP001334084">
    <property type="component" value="Chromosome 2"/>
</dbReference>
<dbReference type="GeneID" id="90540431"/>
<protein>
    <submittedName>
        <fullName evidence="1">Uncharacterized protein</fullName>
    </submittedName>
</protein>
<proteinExistence type="predicted"/>
<gene>
    <name evidence="1" type="ORF">VNE69_02141</name>
</gene>
<dbReference type="KEGG" id="vnx:VNE69_02141"/>
<dbReference type="EMBL" id="CP142727">
    <property type="protein sequence ID" value="WUR02617.1"/>
    <property type="molecule type" value="Genomic_DNA"/>
</dbReference>
<evidence type="ECO:0000313" key="2">
    <source>
        <dbReference type="Proteomes" id="UP001334084"/>
    </source>
</evidence>
<name>A0AAX4J9R8_9MICR</name>
<dbReference type="RefSeq" id="XP_065328762.1">
    <property type="nucleotide sequence ID" value="XM_065472690.1"/>
</dbReference>
<accession>A0AAX4J9R8</accession>